<evidence type="ECO:0000256" key="1">
    <source>
        <dbReference type="SAM" id="MobiDB-lite"/>
    </source>
</evidence>
<evidence type="ECO:0000256" key="3">
    <source>
        <dbReference type="SAM" id="SignalP"/>
    </source>
</evidence>
<organism evidence="4 5">
    <name type="scientific">Kockovaella imperatae</name>
    <dbReference type="NCBI Taxonomy" id="4999"/>
    <lineage>
        <taxon>Eukaryota</taxon>
        <taxon>Fungi</taxon>
        <taxon>Dikarya</taxon>
        <taxon>Basidiomycota</taxon>
        <taxon>Agaricomycotina</taxon>
        <taxon>Tremellomycetes</taxon>
        <taxon>Tremellales</taxon>
        <taxon>Cuniculitremaceae</taxon>
        <taxon>Kockovaella</taxon>
    </lineage>
</organism>
<keyword evidence="2" id="KW-1133">Transmembrane helix</keyword>
<comment type="caution">
    <text evidence="4">The sequence shown here is derived from an EMBL/GenBank/DDBJ whole genome shotgun (WGS) entry which is preliminary data.</text>
</comment>
<feature type="region of interest" description="Disordered" evidence="1">
    <location>
        <begin position="19"/>
        <end position="75"/>
    </location>
</feature>
<feature type="transmembrane region" description="Helical" evidence="2">
    <location>
        <begin position="189"/>
        <end position="209"/>
    </location>
</feature>
<keyword evidence="3" id="KW-0732">Signal</keyword>
<keyword evidence="2" id="KW-0812">Transmembrane</keyword>
<dbReference type="AlphaFoldDB" id="A0A1Y1UA48"/>
<gene>
    <name evidence="4" type="ORF">BD324DRAFT_653201</name>
</gene>
<dbReference type="InParanoid" id="A0A1Y1UA48"/>
<dbReference type="EMBL" id="NBSH01000014">
    <property type="protein sequence ID" value="ORX34424.1"/>
    <property type="molecule type" value="Genomic_DNA"/>
</dbReference>
<sequence>MTGVTLTFLFSISLRVMSSPPRYSDPEDDERLDESHLLLKTPAKYDTATTTTSSSSTHSYPPTSRTRPEDHQRSSEFDAPGVIYVYTPAGGSKRRVMSILPRTKAETIEKVQNAFPLLADVNPNRIQFETLVNPGSPIVEQRWAIVLDEAWAKLVESKPETLILSLLAEPLDPESAGAALKKTKRRTTMIRYGFVAVLSFFAGVVFMAATRGDAASTPDAIEGS</sequence>
<keyword evidence="5" id="KW-1185">Reference proteome</keyword>
<dbReference type="RefSeq" id="XP_021868687.1">
    <property type="nucleotide sequence ID" value="XM_022018626.1"/>
</dbReference>
<feature type="signal peptide" evidence="3">
    <location>
        <begin position="1"/>
        <end position="18"/>
    </location>
</feature>
<name>A0A1Y1UA48_9TREE</name>
<evidence type="ECO:0000313" key="5">
    <source>
        <dbReference type="Proteomes" id="UP000193218"/>
    </source>
</evidence>
<feature type="compositionally biased region" description="Low complexity" evidence="1">
    <location>
        <begin position="40"/>
        <end position="65"/>
    </location>
</feature>
<feature type="chain" id="PRO_5012711274" description="Transmembrane protein" evidence="3">
    <location>
        <begin position="19"/>
        <end position="224"/>
    </location>
</feature>
<dbReference type="GeneID" id="33560435"/>
<proteinExistence type="predicted"/>
<evidence type="ECO:0000256" key="2">
    <source>
        <dbReference type="SAM" id="Phobius"/>
    </source>
</evidence>
<reference evidence="4 5" key="1">
    <citation type="submission" date="2017-03" db="EMBL/GenBank/DDBJ databases">
        <title>Widespread Adenine N6-methylation of Active Genes in Fungi.</title>
        <authorList>
            <consortium name="DOE Joint Genome Institute"/>
            <person name="Mondo S.J."/>
            <person name="Dannebaum R.O."/>
            <person name="Kuo R.C."/>
            <person name="Louie K.B."/>
            <person name="Bewick A.J."/>
            <person name="Labutti K."/>
            <person name="Haridas S."/>
            <person name="Kuo A."/>
            <person name="Salamov A."/>
            <person name="Ahrendt S.R."/>
            <person name="Lau R."/>
            <person name="Bowen B.P."/>
            <person name="Lipzen A."/>
            <person name="Sullivan W."/>
            <person name="Andreopoulos W.B."/>
            <person name="Clum A."/>
            <person name="Lindquist E."/>
            <person name="Daum C."/>
            <person name="Northen T.R."/>
            <person name="Ramamoorthy G."/>
            <person name="Schmitz R.J."/>
            <person name="Gryganskyi A."/>
            <person name="Culley D."/>
            <person name="Magnuson J."/>
            <person name="James T.Y."/>
            <person name="O'Malley M.A."/>
            <person name="Stajich J.E."/>
            <person name="Spatafora J.W."/>
            <person name="Visel A."/>
            <person name="Grigoriev I.V."/>
        </authorList>
    </citation>
    <scope>NUCLEOTIDE SEQUENCE [LARGE SCALE GENOMIC DNA]</scope>
    <source>
        <strain evidence="4 5">NRRL Y-17943</strain>
    </source>
</reference>
<evidence type="ECO:0000313" key="4">
    <source>
        <dbReference type="EMBL" id="ORX34424.1"/>
    </source>
</evidence>
<keyword evidence="2" id="KW-0472">Membrane</keyword>
<evidence type="ECO:0008006" key="6">
    <source>
        <dbReference type="Google" id="ProtNLM"/>
    </source>
</evidence>
<accession>A0A1Y1UA48</accession>
<feature type="compositionally biased region" description="Basic and acidic residues" evidence="1">
    <location>
        <begin position="66"/>
        <end position="75"/>
    </location>
</feature>
<protein>
    <recommendedName>
        <fullName evidence="6">Transmembrane protein</fullName>
    </recommendedName>
</protein>
<dbReference type="Proteomes" id="UP000193218">
    <property type="component" value="Unassembled WGS sequence"/>
</dbReference>